<sequence length="65" mass="7148">MPSDVVSAAIGGLIERAHERNCTRVVEPTSQKTWSSLYECSKTTDFVHATNLTGKCYESRKGSGR</sequence>
<dbReference type="EMBL" id="CAJDYZ010003302">
    <property type="protein sequence ID" value="CAD1469999.1"/>
    <property type="molecule type" value="Genomic_DNA"/>
</dbReference>
<evidence type="ECO:0000313" key="2">
    <source>
        <dbReference type="Proteomes" id="UP000752696"/>
    </source>
</evidence>
<organism evidence="1 2">
    <name type="scientific">Heterotrigona itama</name>
    <dbReference type="NCBI Taxonomy" id="395501"/>
    <lineage>
        <taxon>Eukaryota</taxon>
        <taxon>Metazoa</taxon>
        <taxon>Ecdysozoa</taxon>
        <taxon>Arthropoda</taxon>
        <taxon>Hexapoda</taxon>
        <taxon>Insecta</taxon>
        <taxon>Pterygota</taxon>
        <taxon>Neoptera</taxon>
        <taxon>Endopterygota</taxon>
        <taxon>Hymenoptera</taxon>
        <taxon>Apocrita</taxon>
        <taxon>Aculeata</taxon>
        <taxon>Apoidea</taxon>
        <taxon>Anthophila</taxon>
        <taxon>Apidae</taxon>
        <taxon>Heterotrigona</taxon>
    </lineage>
</organism>
<name>A0A6V7GXD8_9HYME</name>
<keyword evidence="2" id="KW-1185">Reference proteome</keyword>
<reference evidence="1" key="1">
    <citation type="submission" date="2020-07" db="EMBL/GenBank/DDBJ databases">
        <authorList>
            <person name="Nazaruddin N."/>
        </authorList>
    </citation>
    <scope>NUCLEOTIDE SEQUENCE</scope>
</reference>
<dbReference type="AlphaFoldDB" id="A0A6V7GXD8"/>
<gene>
    <name evidence="1" type="ORF">MHI_LOCUS171955</name>
</gene>
<protein>
    <submittedName>
        <fullName evidence="1">Uncharacterized protein</fullName>
    </submittedName>
</protein>
<comment type="caution">
    <text evidence="1">The sequence shown here is derived from an EMBL/GenBank/DDBJ whole genome shotgun (WGS) entry which is preliminary data.</text>
</comment>
<feature type="non-terminal residue" evidence="1">
    <location>
        <position position="65"/>
    </location>
</feature>
<evidence type="ECO:0000313" key="1">
    <source>
        <dbReference type="EMBL" id="CAD1469999.1"/>
    </source>
</evidence>
<accession>A0A6V7GXD8</accession>
<proteinExistence type="predicted"/>
<dbReference type="Proteomes" id="UP000752696">
    <property type="component" value="Unassembled WGS sequence"/>
</dbReference>